<reference evidence="2" key="1">
    <citation type="submission" date="2022-11" db="UniProtKB">
        <authorList>
            <consortium name="WormBaseParasite"/>
        </authorList>
    </citation>
    <scope>IDENTIFICATION</scope>
</reference>
<dbReference type="Proteomes" id="UP000887574">
    <property type="component" value="Unplaced"/>
</dbReference>
<evidence type="ECO:0000313" key="2">
    <source>
        <dbReference type="WBParaSite" id="jg26302"/>
    </source>
</evidence>
<dbReference type="InterPro" id="IPR029071">
    <property type="entry name" value="Ubiquitin-like_domsf"/>
</dbReference>
<protein>
    <submittedName>
        <fullName evidence="2">Uncharacterized protein</fullName>
    </submittedName>
</protein>
<proteinExistence type="predicted"/>
<dbReference type="WBParaSite" id="jg26302">
    <property type="protein sequence ID" value="jg26302"/>
    <property type="gene ID" value="jg26302"/>
</dbReference>
<keyword evidence="1" id="KW-1185">Reference proteome</keyword>
<evidence type="ECO:0000313" key="1">
    <source>
        <dbReference type="Proteomes" id="UP000887574"/>
    </source>
</evidence>
<dbReference type="Gene3D" id="3.10.20.90">
    <property type="entry name" value="Phosphatidylinositol 3-kinase Catalytic Subunit, Chain A, domain 1"/>
    <property type="match status" value="1"/>
</dbReference>
<name>A0A915E6K3_9BILA</name>
<accession>A0A915E6K3</accession>
<dbReference type="SUPFAM" id="SSF54236">
    <property type="entry name" value="Ubiquitin-like"/>
    <property type="match status" value="1"/>
</dbReference>
<dbReference type="AlphaFoldDB" id="A0A915E6K3"/>
<organism evidence="1 2">
    <name type="scientific">Ditylenchus dipsaci</name>
    <dbReference type="NCBI Taxonomy" id="166011"/>
    <lineage>
        <taxon>Eukaryota</taxon>
        <taxon>Metazoa</taxon>
        <taxon>Ecdysozoa</taxon>
        <taxon>Nematoda</taxon>
        <taxon>Chromadorea</taxon>
        <taxon>Rhabditida</taxon>
        <taxon>Tylenchina</taxon>
        <taxon>Tylenchomorpha</taxon>
        <taxon>Sphaerularioidea</taxon>
        <taxon>Anguinidae</taxon>
        <taxon>Anguininae</taxon>
        <taxon>Ditylenchus</taxon>
    </lineage>
</organism>
<sequence length="146" mass="16015">MVITSPVRNQTVLSRSSYNSSICAASPSNGGGALNGSSVNQEGFHLARVGLDDAVEVDTVNYKCIKVVNGDKMVNLIERALEKHMIDQTKWPNTVWCNSCLMERRSHSPMLNFLLKKRSGEEQLAPSARSSTNKREAICYVGVADL</sequence>